<dbReference type="InterPro" id="IPR016897">
    <property type="entry name" value="SKP1"/>
</dbReference>
<protein>
    <recommendedName>
        <fullName evidence="2">SKP1 component dimerisation domain-containing protein</fullName>
    </recommendedName>
</protein>
<dbReference type="InterPro" id="IPR011333">
    <property type="entry name" value="SKP1/BTB/POZ_sf"/>
</dbReference>
<dbReference type="SUPFAM" id="SSF81382">
    <property type="entry name" value="Skp1 dimerisation domain-like"/>
    <property type="match status" value="1"/>
</dbReference>
<dbReference type="GO" id="GO:0006511">
    <property type="term" value="P:ubiquitin-dependent protein catabolic process"/>
    <property type="evidence" value="ECO:0007669"/>
    <property type="project" value="InterPro"/>
</dbReference>
<feature type="domain" description="SKP1 component dimerisation" evidence="2">
    <location>
        <begin position="312"/>
        <end position="340"/>
    </location>
</feature>
<reference evidence="3" key="2">
    <citation type="submission" date="2023-05" db="EMBL/GenBank/DDBJ databases">
        <authorList>
            <person name="Schelkunov M.I."/>
        </authorList>
    </citation>
    <scope>NUCLEOTIDE SEQUENCE</scope>
    <source>
        <strain evidence="3">Hsosn_3</strain>
        <tissue evidence="3">Leaf</tissue>
    </source>
</reference>
<dbReference type="Gene3D" id="3.30.710.10">
    <property type="entry name" value="Potassium Channel Kv1.1, Chain A"/>
    <property type="match status" value="1"/>
</dbReference>
<dbReference type="Pfam" id="PF01466">
    <property type="entry name" value="Skp1"/>
    <property type="match status" value="1"/>
</dbReference>
<dbReference type="InterPro" id="IPR036296">
    <property type="entry name" value="SKP1-like_dim_sf"/>
</dbReference>
<dbReference type="Proteomes" id="UP001237642">
    <property type="component" value="Unassembled WGS sequence"/>
</dbReference>
<dbReference type="SUPFAM" id="SSF48371">
    <property type="entry name" value="ARM repeat"/>
    <property type="match status" value="1"/>
</dbReference>
<evidence type="ECO:0000313" key="4">
    <source>
        <dbReference type="Proteomes" id="UP001237642"/>
    </source>
</evidence>
<dbReference type="PANTHER" id="PTHR11165">
    <property type="entry name" value="SKP1"/>
    <property type="match status" value="1"/>
</dbReference>
<comment type="pathway">
    <text evidence="1">Protein modification; protein ubiquitination.</text>
</comment>
<reference evidence="3" key="1">
    <citation type="submission" date="2023-02" db="EMBL/GenBank/DDBJ databases">
        <title>Genome of toxic invasive species Heracleum sosnowskyi carries increased number of genes despite the absence of recent whole-genome duplications.</title>
        <authorList>
            <person name="Schelkunov M."/>
            <person name="Shtratnikova V."/>
            <person name="Makarenko M."/>
            <person name="Klepikova A."/>
            <person name="Omelchenko D."/>
            <person name="Novikova G."/>
            <person name="Obukhova E."/>
            <person name="Bogdanov V."/>
            <person name="Penin A."/>
            <person name="Logacheva M."/>
        </authorList>
    </citation>
    <scope>NUCLEOTIDE SEQUENCE</scope>
    <source>
        <strain evidence="3">Hsosn_3</strain>
        <tissue evidence="3">Leaf</tissue>
    </source>
</reference>
<evidence type="ECO:0000256" key="1">
    <source>
        <dbReference type="ARBA" id="ARBA00004906"/>
    </source>
</evidence>
<evidence type="ECO:0000259" key="2">
    <source>
        <dbReference type="Pfam" id="PF01466"/>
    </source>
</evidence>
<name>A0AAD8MRA5_9APIA</name>
<keyword evidence="4" id="KW-1185">Reference proteome</keyword>
<dbReference type="InterPro" id="IPR016024">
    <property type="entry name" value="ARM-type_fold"/>
</dbReference>
<proteinExistence type="predicted"/>
<evidence type="ECO:0000313" key="3">
    <source>
        <dbReference type="EMBL" id="KAK1381874.1"/>
    </source>
</evidence>
<accession>A0AAD8MRA5</accession>
<dbReference type="InterPro" id="IPR016072">
    <property type="entry name" value="Skp1_comp_dimer"/>
</dbReference>
<dbReference type="InterPro" id="IPR011989">
    <property type="entry name" value="ARM-like"/>
</dbReference>
<dbReference type="EMBL" id="JAUIZM010000005">
    <property type="protein sequence ID" value="KAK1381874.1"/>
    <property type="molecule type" value="Genomic_DNA"/>
</dbReference>
<organism evidence="3 4">
    <name type="scientific">Heracleum sosnowskyi</name>
    <dbReference type="NCBI Taxonomy" id="360622"/>
    <lineage>
        <taxon>Eukaryota</taxon>
        <taxon>Viridiplantae</taxon>
        <taxon>Streptophyta</taxon>
        <taxon>Embryophyta</taxon>
        <taxon>Tracheophyta</taxon>
        <taxon>Spermatophyta</taxon>
        <taxon>Magnoliopsida</taxon>
        <taxon>eudicotyledons</taxon>
        <taxon>Gunneridae</taxon>
        <taxon>Pentapetalae</taxon>
        <taxon>asterids</taxon>
        <taxon>campanulids</taxon>
        <taxon>Apiales</taxon>
        <taxon>Apiaceae</taxon>
        <taxon>Apioideae</taxon>
        <taxon>apioid superclade</taxon>
        <taxon>Tordylieae</taxon>
        <taxon>Tordyliinae</taxon>
        <taxon>Heracleum</taxon>
    </lineage>
</organism>
<sequence>MLMEVLNMTYLGNDKVKPEKQLGTIKLYTGRGLQYLYNVEHVDTRKPPIKYGDPIPLIIKGPTPTIFDDFVYLDFDLFCGTFKGIQQLEWEPCVREVSRKRVLFQSVDGTGWVLVNIGRFTSASVINVKFNLINNPTDANVSGVVFAANSELDLPSCASVLFLKNPGDEIQVGPDGVIPLSKAFVGVPLDCQLSLRVHLIINGQPYINMLRFNPIEEGVVEEFIPNKKEAKVHIQVTWGVEANEAPIYEIDFICQRKIKFWSSDDESFMVEEAVALELLKLRDLIKHSPYFGQHDLVTLFNLIQAAHHLQNKSLMDLTCQALANSVKTKTDREIMKMSNIDDASILNLKRTYSEEGGQSIDSILRQRGKETFINRMLLVDVPVSSLSKKYLFMFKDENPFFAQCLGNVLESVDSKNSDLEKLLEAIRRLHDLIDQDTGLVECLSHGDVMRLLLSAIKSNKSKDTIKIKIQSLALRILSHVLPDSRFYDCSLLAAPALVGLLNDPSTDISIAAVIALTRLVIAYHECYELIVHANALEIVQKIDLEDRDESDLIQWVAKFVAVMCSRGLLPAKVKVVLAILEDLLLKYSVCNRHMVSICYALHFLTAGRHADRDSEAEESLDKKIARRPRRLL</sequence>
<comment type="caution">
    <text evidence="3">The sequence shown here is derived from an EMBL/GenBank/DDBJ whole genome shotgun (WGS) entry which is preliminary data.</text>
</comment>
<gene>
    <name evidence="3" type="ORF">POM88_019609</name>
</gene>
<dbReference type="AlphaFoldDB" id="A0AAD8MRA5"/>
<dbReference type="Gene3D" id="1.25.10.10">
    <property type="entry name" value="Leucine-rich Repeat Variant"/>
    <property type="match status" value="1"/>
</dbReference>